<dbReference type="STRING" id="1054147.F4PU31"/>
<dbReference type="Pfam" id="PF13920">
    <property type="entry name" value="zf-C3HC4_3"/>
    <property type="match status" value="1"/>
</dbReference>
<dbReference type="InterPro" id="IPR008974">
    <property type="entry name" value="TRAF-like"/>
</dbReference>
<dbReference type="Gene3D" id="3.30.40.10">
    <property type="entry name" value="Zinc/RING finger domain, C3HC4 (zinc finger)"/>
    <property type="match status" value="1"/>
</dbReference>
<feature type="region of interest" description="Disordered" evidence="4">
    <location>
        <begin position="548"/>
        <end position="632"/>
    </location>
</feature>
<dbReference type="OMA" id="IVENQME"/>
<keyword evidence="2" id="KW-0963">Cytoplasm</keyword>
<dbReference type="SUPFAM" id="SSF57850">
    <property type="entry name" value="RING/U-box"/>
    <property type="match status" value="1"/>
</dbReference>
<dbReference type="SUPFAM" id="SSF54001">
    <property type="entry name" value="Cysteine proteinases"/>
    <property type="match status" value="1"/>
</dbReference>
<evidence type="ECO:0000259" key="6">
    <source>
        <dbReference type="PROSITE" id="PS50144"/>
    </source>
</evidence>
<dbReference type="GO" id="GO:0008270">
    <property type="term" value="F:zinc ion binding"/>
    <property type="evidence" value="ECO:0007669"/>
    <property type="project" value="UniProtKB-KW"/>
</dbReference>
<dbReference type="PANTHER" id="PTHR14879:SF5">
    <property type="entry name" value="RING-TYPE DOMAIN-CONTAINING PROTEIN"/>
    <property type="match status" value="1"/>
</dbReference>
<evidence type="ECO:0000313" key="7">
    <source>
        <dbReference type="EMBL" id="EGG20957.1"/>
    </source>
</evidence>
<feature type="domain" description="MATH" evidence="6">
    <location>
        <begin position="15"/>
        <end position="158"/>
    </location>
</feature>
<protein>
    <recommendedName>
        <fullName evidence="9">RING zinc finger-containing protein</fullName>
    </recommendedName>
</protein>
<dbReference type="Gene3D" id="2.60.210.10">
    <property type="entry name" value="Apoptosis, Tumor Necrosis Factor Receptor Associated Protein 2, Chain A"/>
    <property type="match status" value="1"/>
</dbReference>
<keyword evidence="3" id="KW-0863">Zinc-finger</keyword>
<evidence type="ECO:0000256" key="1">
    <source>
        <dbReference type="ARBA" id="ARBA00004496"/>
    </source>
</evidence>
<dbReference type="SMART" id="SM00184">
    <property type="entry name" value="RING"/>
    <property type="match status" value="1"/>
</dbReference>
<dbReference type="InterPro" id="IPR038765">
    <property type="entry name" value="Papain-like_cys_pep_sf"/>
</dbReference>
<name>F4PU31_CACFS</name>
<reference evidence="8" key="1">
    <citation type="journal article" date="2011" name="Genome Res.">
        <title>Phylogeny-wide analysis of social amoeba genomes highlights ancient origins for complex intercellular communication.</title>
        <authorList>
            <person name="Heidel A.J."/>
            <person name="Lawal H.M."/>
            <person name="Felder M."/>
            <person name="Schilde C."/>
            <person name="Helps N.R."/>
            <person name="Tunggal B."/>
            <person name="Rivero F."/>
            <person name="John U."/>
            <person name="Schleicher M."/>
            <person name="Eichinger L."/>
            <person name="Platzer M."/>
            <person name="Noegel A.A."/>
            <person name="Schaap P."/>
            <person name="Gloeckner G."/>
        </authorList>
    </citation>
    <scope>NUCLEOTIDE SEQUENCE [LARGE SCALE GENOMIC DNA]</scope>
    <source>
        <strain evidence="8">SH3</strain>
    </source>
</reference>
<dbReference type="InterPro" id="IPR002083">
    <property type="entry name" value="MATH/TRAF_dom"/>
</dbReference>
<dbReference type="GeneID" id="14873712"/>
<evidence type="ECO:0000256" key="2">
    <source>
        <dbReference type="ARBA" id="ARBA00022490"/>
    </source>
</evidence>
<proteinExistence type="predicted"/>
<comment type="subcellular location">
    <subcellularLocation>
        <location evidence="1">Cytoplasm</location>
    </subcellularLocation>
</comment>
<keyword evidence="8" id="KW-1185">Reference proteome</keyword>
<feature type="domain" description="RING-type" evidence="5">
    <location>
        <begin position="833"/>
        <end position="868"/>
    </location>
</feature>
<feature type="region of interest" description="Disordered" evidence="4">
    <location>
        <begin position="473"/>
        <end position="528"/>
    </location>
</feature>
<evidence type="ECO:0000256" key="3">
    <source>
        <dbReference type="PROSITE-ProRule" id="PRU00175"/>
    </source>
</evidence>
<feature type="compositionally biased region" description="Low complexity" evidence="4">
    <location>
        <begin position="566"/>
        <end position="630"/>
    </location>
</feature>
<evidence type="ECO:0008006" key="9">
    <source>
        <dbReference type="Google" id="ProtNLM"/>
    </source>
</evidence>
<dbReference type="AlphaFoldDB" id="F4PU31"/>
<accession>F4PU31</accession>
<dbReference type="Proteomes" id="UP000007797">
    <property type="component" value="Unassembled WGS sequence"/>
</dbReference>
<feature type="compositionally biased region" description="Acidic residues" evidence="4">
    <location>
        <begin position="493"/>
        <end position="503"/>
    </location>
</feature>
<dbReference type="KEGG" id="dfa:DFA_00826"/>
<keyword evidence="3" id="KW-0479">Metal-binding</keyword>
<feature type="compositionally biased region" description="Basic and acidic residues" evidence="4">
    <location>
        <begin position="548"/>
        <end position="564"/>
    </location>
</feature>
<dbReference type="InterPro" id="IPR001841">
    <property type="entry name" value="Znf_RING"/>
</dbReference>
<dbReference type="EMBL" id="GL883010">
    <property type="protein sequence ID" value="EGG20957.1"/>
    <property type="molecule type" value="Genomic_DNA"/>
</dbReference>
<dbReference type="PROSITE" id="PS50089">
    <property type="entry name" value="ZF_RING_2"/>
    <property type="match status" value="1"/>
</dbReference>
<dbReference type="PANTHER" id="PTHR14879">
    <property type="entry name" value="CASPASE REGULATOR, RING FINGER DOMAIN-CONTAINING"/>
    <property type="match status" value="1"/>
</dbReference>
<evidence type="ECO:0000256" key="4">
    <source>
        <dbReference type="SAM" id="MobiDB-lite"/>
    </source>
</evidence>
<evidence type="ECO:0000259" key="5">
    <source>
        <dbReference type="PROSITE" id="PS50089"/>
    </source>
</evidence>
<evidence type="ECO:0000313" key="8">
    <source>
        <dbReference type="Proteomes" id="UP000007797"/>
    </source>
</evidence>
<dbReference type="CDD" id="cd16515">
    <property type="entry name" value="RING-HC_LRSAM1"/>
    <property type="match status" value="1"/>
</dbReference>
<dbReference type="CDD" id="cd00121">
    <property type="entry name" value="MATH"/>
    <property type="match status" value="1"/>
</dbReference>
<dbReference type="InterPro" id="IPR013083">
    <property type="entry name" value="Znf_RING/FYVE/PHD"/>
</dbReference>
<organism evidence="7 8">
    <name type="scientific">Cavenderia fasciculata</name>
    <name type="common">Slime mold</name>
    <name type="synonym">Dictyostelium fasciculatum</name>
    <dbReference type="NCBI Taxonomy" id="261658"/>
    <lineage>
        <taxon>Eukaryota</taxon>
        <taxon>Amoebozoa</taxon>
        <taxon>Evosea</taxon>
        <taxon>Eumycetozoa</taxon>
        <taxon>Dictyostelia</taxon>
        <taxon>Acytosteliales</taxon>
        <taxon>Cavenderiaceae</taxon>
        <taxon>Cavenderia</taxon>
    </lineage>
</organism>
<dbReference type="RefSeq" id="XP_004358807.1">
    <property type="nucleotide sequence ID" value="XM_004358750.1"/>
</dbReference>
<gene>
    <name evidence="7" type="ORF">DFA_00826</name>
</gene>
<dbReference type="InterPro" id="IPR051728">
    <property type="entry name" value="RING-FYVE_E3_ubiquitin-ligase"/>
</dbReference>
<feature type="compositionally biased region" description="Low complexity" evidence="4">
    <location>
        <begin position="514"/>
        <end position="524"/>
    </location>
</feature>
<keyword evidence="3" id="KW-0862">Zinc</keyword>
<dbReference type="PROSITE" id="PS50144">
    <property type="entry name" value="MATH"/>
    <property type="match status" value="1"/>
</dbReference>
<dbReference type="OrthoDB" id="10251804at2759"/>
<feature type="region of interest" description="Disordered" evidence="4">
    <location>
        <begin position="698"/>
        <end position="724"/>
    </location>
</feature>
<dbReference type="Gene3D" id="3.90.70.10">
    <property type="entry name" value="Cysteine proteinases"/>
    <property type="match status" value="1"/>
</dbReference>
<dbReference type="SUPFAM" id="SSF49599">
    <property type="entry name" value="TRAF domain-like"/>
    <property type="match status" value="1"/>
</dbReference>
<dbReference type="GO" id="GO:0005737">
    <property type="term" value="C:cytoplasm"/>
    <property type="evidence" value="ECO:0007669"/>
    <property type="project" value="UniProtKB-SubCell"/>
</dbReference>
<sequence>MTNSESLFPCDPKQTTGIRWTQSYVSILNNGQPFAVSNVITDRKLNMRWKILIIPSLEDTVQKDPNVPAKRLYYKDNDYVSLYLISVDSQHDRTVKCDFTFDLEGADSSIPTAKRMSSFEFTSTQQYCGWQKFMPIKQFLRDYVDQTGEFKVSVSVDVVVEKGVAQPNHMVSIIDKLNKLITTKDRSFISLIQSFYLIPSLRRSYLELPTGKEDNQTIAFELQRIFYHLSKNRVATANRLSQAIKYYTYFHSINPQDLGKIISETLSQAIESSPEEGKTKLTYYFLDENENSVNVIRVDSNPQSKDLIEYLKLYSPQIRELDIFPPILFISLPKTKQKEGAGAPKLNQIRTDEISFPEDFYIDQICQDSDDCDDRSNESHYVLYSVWVHEHSFDNTKGNYYTYTRPLNQPHWIKMQHDGVEEVTFNSLLLTSAGPSDNRLPFKLNSQTELRNDVSYAHDKFQLTTDTSAFQHMFDDEPTDPNDIMDANVPPLVDDDSNEENDDDGNKKRKKKPGTTNNNKSGGKTVVIDEDRSLENLYTNMAHKVNEAFKKDQKTKEKEQKDVKNSSSTPPLSSSKPAASTNNNNNNTNNNKTTTPTTTSPTTSTPRTTTPETNNNNNNNHNNNNNNNQNNHHDNVEIEKKMATLESKIVKLQEKYNQQMEEYKKMVENEAETRNLNQKLKKDTEQLQKTIEKHQKAIDELNKSNETAKKSLEESKKKSENQKKELEIMRKSAEQHNRNMESLKKENATTKKQKEQLQKDLDMVKKKGGVDELKEEMLTLRKTLEDKEALLRKYTCDKDLLGSLNLTELFEINNLVTTSLQKIGDVMSQQTNCVVCMEFHREILFVPCGHHVVCTNCSNYLNTCPICRKLIEQRIKVISN</sequence>